<keyword evidence="3" id="KW-0853">WD repeat</keyword>
<feature type="compositionally biased region" description="Acidic residues" evidence="7">
    <location>
        <begin position="181"/>
        <end position="190"/>
    </location>
</feature>
<dbReference type="STRING" id="282301.A0A267DY97"/>
<dbReference type="SUPFAM" id="SSF50978">
    <property type="entry name" value="WD40 repeat-like"/>
    <property type="match status" value="1"/>
</dbReference>
<accession>A0A267DY97</accession>
<comment type="subcellular location">
    <subcellularLocation>
        <location evidence="1">Nucleus</location>
        <location evidence="1">Nucleolus</location>
    </subcellularLocation>
</comment>
<feature type="region of interest" description="Disordered" evidence="7">
    <location>
        <begin position="270"/>
        <end position="289"/>
    </location>
</feature>
<keyword evidence="8" id="KW-0812">Transmembrane</keyword>
<dbReference type="PANTHER" id="PTHR18359:SF0">
    <property type="entry name" value="U3 SMALL NUCLEOLAR RNA-ASSOCIATED PROTEIN 18 HOMOLOG"/>
    <property type="match status" value="1"/>
</dbReference>
<dbReference type="AlphaFoldDB" id="A0A267DY97"/>
<dbReference type="GO" id="GO:0032040">
    <property type="term" value="C:small-subunit processome"/>
    <property type="evidence" value="ECO:0007669"/>
    <property type="project" value="TreeGrafter"/>
</dbReference>
<dbReference type="SMART" id="SM00320">
    <property type="entry name" value="WD40"/>
    <property type="match status" value="6"/>
</dbReference>
<sequence>IMRNGNNNSSGNNASGTNHDWHAEQTLLDENDRRADALAAKLALLRGHASDIKRETDRSHTVLDGLGTDFSSAQDLLGNTLGRVRNFSARAAGDRRLMCYIIGGSLLGFVFIYYILMSLASQSKMLQMPTESSAETISAKKRKRNEQTAAVPAGFIIDTLPSESLARRLELPDQADLSVPSDDERDEADSDASSSDSSTKERKPDKKRNGKALAEEVWHDEDDDVDIESASSSNVHKLQRRQRQRRMEFLAAYGPTPHYLDVDRKLATVSKREEKDKDRDEEDEDDDEARAVQVLANRRDGGDLPTRRLDYVRLTNANKESPSHRRLTSVQFNPKARVLLTASTDQRFALFQVDPDRPVFDRLHSHHMPGFPVHCARFSPDGNHIVLASVHRSFRLFDITTERLVHVPRLLGVERNCKLSDFEISPDQKLIAFIGKYGEVYLVDFKTRNRVCTLRSASSSLQSLAFGVDGDCLLAGGSDGQVSVFCLTNRKLRGTFVDEGSTGLSSLAASSRYIACGSTCGIVNLYGWEAADLASATTGRPLETKPIRTATNLTTECSCLRFHPSQELLLMASRQEPQAVRLWHLGDGRVMQNFPPPTIRHYLAAVHSADFSPGGGFLCLGQHTGRAAMFRLSHYSGY</sequence>
<dbReference type="GO" id="GO:0034388">
    <property type="term" value="C:Pwp2p-containing subcomplex of 90S preribosome"/>
    <property type="evidence" value="ECO:0007669"/>
    <property type="project" value="TreeGrafter"/>
</dbReference>
<proteinExistence type="inferred from homology"/>
<reference evidence="9 10" key="1">
    <citation type="submission" date="2017-06" db="EMBL/GenBank/DDBJ databases">
        <title>A platform for efficient transgenesis in Macrostomum lignano, a flatworm model organism for stem cell research.</title>
        <authorList>
            <person name="Berezikov E."/>
        </authorList>
    </citation>
    <scope>NUCLEOTIDE SEQUENCE [LARGE SCALE GENOMIC DNA]</scope>
    <source>
        <strain evidence="9">DV1</strain>
        <tissue evidence="9">Whole organism</tissue>
    </source>
</reference>
<dbReference type="Gene3D" id="2.130.10.10">
    <property type="entry name" value="YVTN repeat-like/Quinoprotein amine dehydrogenase"/>
    <property type="match status" value="1"/>
</dbReference>
<feature type="non-terminal residue" evidence="9">
    <location>
        <position position="1"/>
    </location>
</feature>
<dbReference type="InterPro" id="IPR015943">
    <property type="entry name" value="WD40/YVTN_repeat-like_dom_sf"/>
</dbReference>
<evidence type="ECO:0000256" key="4">
    <source>
        <dbReference type="ARBA" id="ARBA00022737"/>
    </source>
</evidence>
<evidence type="ECO:0000256" key="8">
    <source>
        <dbReference type="SAM" id="Phobius"/>
    </source>
</evidence>
<dbReference type="GO" id="GO:0006364">
    <property type="term" value="P:rRNA processing"/>
    <property type="evidence" value="ECO:0007669"/>
    <property type="project" value="UniProtKB-KW"/>
</dbReference>
<dbReference type="Pfam" id="PF00400">
    <property type="entry name" value="WD40"/>
    <property type="match status" value="2"/>
</dbReference>
<keyword evidence="8" id="KW-0472">Membrane</keyword>
<evidence type="ECO:0000256" key="1">
    <source>
        <dbReference type="ARBA" id="ARBA00004604"/>
    </source>
</evidence>
<gene>
    <name evidence="9" type="ORF">BOX15_Mlig031300g2</name>
</gene>
<dbReference type="Proteomes" id="UP000215902">
    <property type="component" value="Unassembled WGS sequence"/>
</dbReference>
<keyword evidence="2" id="KW-0698">rRNA processing</keyword>
<keyword evidence="8" id="KW-1133">Transmembrane helix</keyword>
<dbReference type="InterPro" id="IPR036322">
    <property type="entry name" value="WD40_repeat_dom_sf"/>
</dbReference>
<dbReference type="EMBL" id="NIVC01003052">
    <property type="protein sequence ID" value="PAA53634.1"/>
    <property type="molecule type" value="Genomic_DNA"/>
</dbReference>
<keyword evidence="4" id="KW-0677">Repeat</keyword>
<comment type="similarity">
    <text evidence="6">Belongs to the WD repeat UTP18 family.</text>
</comment>
<evidence type="ECO:0000313" key="9">
    <source>
        <dbReference type="EMBL" id="PAA53634.1"/>
    </source>
</evidence>
<evidence type="ECO:0000256" key="6">
    <source>
        <dbReference type="ARBA" id="ARBA00025767"/>
    </source>
</evidence>
<evidence type="ECO:0000256" key="2">
    <source>
        <dbReference type="ARBA" id="ARBA00022552"/>
    </source>
</evidence>
<feature type="region of interest" description="Disordered" evidence="7">
    <location>
        <begin position="172"/>
        <end position="215"/>
    </location>
</feature>
<name>A0A267DY97_9PLAT</name>
<dbReference type="SUPFAM" id="SSF58038">
    <property type="entry name" value="SNARE fusion complex"/>
    <property type="match status" value="1"/>
</dbReference>
<evidence type="ECO:0000256" key="7">
    <source>
        <dbReference type="SAM" id="MobiDB-lite"/>
    </source>
</evidence>
<comment type="caution">
    <text evidence="9">The sequence shown here is derived from an EMBL/GenBank/DDBJ whole genome shotgun (WGS) entry which is preliminary data.</text>
</comment>
<dbReference type="InterPro" id="IPR045161">
    <property type="entry name" value="Utp18"/>
</dbReference>
<keyword evidence="5" id="KW-0539">Nucleus</keyword>
<evidence type="ECO:0000313" key="10">
    <source>
        <dbReference type="Proteomes" id="UP000215902"/>
    </source>
</evidence>
<organism evidence="9 10">
    <name type="scientific">Macrostomum lignano</name>
    <dbReference type="NCBI Taxonomy" id="282301"/>
    <lineage>
        <taxon>Eukaryota</taxon>
        <taxon>Metazoa</taxon>
        <taxon>Spiralia</taxon>
        <taxon>Lophotrochozoa</taxon>
        <taxon>Platyhelminthes</taxon>
        <taxon>Rhabditophora</taxon>
        <taxon>Macrostomorpha</taxon>
        <taxon>Macrostomida</taxon>
        <taxon>Macrostomidae</taxon>
        <taxon>Macrostomum</taxon>
    </lineage>
</organism>
<evidence type="ECO:0000256" key="5">
    <source>
        <dbReference type="ARBA" id="ARBA00023242"/>
    </source>
</evidence>
<dbReference type="OrthoDB" id="1935146at2759"/>
<dbReference type="InterPro" id="IPR001680">
    <property type="entry name" value="WD40_rpt"/>
</dbReference>
<feature type="transmembrane region" description="Helical" evidence="8">
    <location>
        <begin position="97"/>
        <end position="116"/>
    </location>
</feature>
<protein>
    <submittedName>
        <fullName evidence="9">Uncharacterized protein</fullName>
    </submittedName>
</protein>
<dbReference type="PANTHER" id="PTHR18359">
    <property type="entry name" value="WD-REPEAT PROTEIN-RELATED"/>
    <property type="match status" value="1"/>
</dbReference>
<evidence type="ECO:0000256" key="3">
    <source>
        <dbReference type="ARBA" id="ARBA00022574"/>
    </source>
</evidence>
<keyword evidence="10" id="KW-1185">Reference proteome</keyword>
<feature type="compositionally biased region" description="Acidic residues" evidence="7">
    <location>
        <begin position="279"/>
        <end position="288"/>
    </location>
</feature>